<evidence type="ECO:0000313" key="2">
    <source>
        <dbReference type="EMBL" id="EQD33874.1"/>
    </source>
</evidence>
<dbReference type="Gene3D" id="2.40.420.20">
    <property type="match status" value="1"/>
</dbReference>
<reference evidence="2" key="1">
    <citation type="submission" date="2013-08" db="EMBL/GenBank/DDBJ databases">
        <authorList>
            <person name="Mendez C."/>
            <person name="Richter M."/>
            <person name="Ferrer M."/>
            <person name="Sanchez J."/>
        </authorList>
    </citation>
    <scope>NUCLEOTIDE SEQUENCE</scope>
</reference>
<protein>
    <submittedName>
        <fullName evidence="2">Efflux transporter, RND family, MFP subunit</fullName>
    </submittedName>
</protein>
<feature type="domain" description="Multidrug resistance protein MdtA-like alpha-helical hairpin" evidence="1">
    <location>
        <begin position="126"/>
        <end position="175"/>
    </location>
</feature>
<dbReference type="InterPro" id="IPR006143">
    <property type="entry name" value="RND_pump_MFP"/>
</dbReference>
<dbReference type="AlphaFoldDB" id="T0ZYR9"/>
<evidence type="ECO:0000259" key="1">
    <source>
        <dbReference type="Pfam" id="PF25876"/>
    </source>
</evidence>
<organism evidence="2">
    <name type="scientific">mine drainage metagenome</name>
    <dbReference type="NCBI Taxonomy" id="410659"/>
    <lineage>
        <taxon>unclassified sequences</taxon>
        <taxon>metagenomes</taxon>
        <taxon>ecological metagenomes</taxon>
    </lineage>
</organism>
<name>T0ZYR9_9ZZZZ</name>
<sequence length="363" mass="37901">MLTSIATSHNGQMQLAPAMRIFLRHWTPNTRMRHGGKVCLTLVLTGVLILSAAATARAAAAVSVSVLAVAPAPWQDGIAVLARVESADHTVLAAPVTGRVRGPFLAPGAVAAGAIIARVAVPGLPAQIHAAQANAALAATDLRRQQHLARRGLVARQSLDQARVQLQQADAALRALQRQDAQSVLRAPFAGTLGYLVSAGTVVYRGTPVATLLGRGQPWARAELTPRQVRHVTPGMTARWHAGDLHGSAVVRSLGQSARSAGMVPVYVSLPASSALLPGQWLGLHFALPRAPAWRVPDAAVVWRGARSEVFVLRNGHAWAVPVQVLAARAGASWVRGALGNPAQVIVAGSTRLQDGVAVAVRP</sequence>
<dbReference type="Gene3D" id="1.10.287.470">
    <property type="entry name" value="Helix hairpin bin"/>
    <property type="match status" value="1"/>
</dbReference>
<dbReference type="InterPro" id="IPR058624">
    <property type="entry name" value="MdtA-like_HH"/>
</dbReference>
<comment type="caution">
    <text evidence="2">The sequence shown here is derived from an EMBL/GenBank/DDBJ whole genome shotgun (WGS) entry which is preliminary data.</text>
</comment>
<dbReference type="SUPFAM" id="SSF111369">
    <property type="entry name" value="HlyD-like secretion proteins"/>
    <property type="match status" value="1"/>
</dbReference>
<dbReference type="Pfam" id="PF25876">
    <property type="entry name" value="HH_MFP_RND"/>
    <property type="match status" value="1"/>
</dbReference>
<accession>T0ZYR9</accession>
<dbReference type="EMBL" id="AUZZ01009336">
    <property type="protein sequence ID" value="EQD33874.1"/>
    <property type="molecule type" value="Genomic_DNA"/>
</dbReference>
<dbReference type="Gene3D" id="2.40.50.100">
    <property type="match status" value="1"/>
</dbReference>
<dbReference type="NCBIfam" id="TIGR01730">
    <property type="entry name" value="RND_mfp"/>
    <property type="match status" value="1"/>
</dbReference>
<dbReference type="PANTHER" id="PTHR30469">
    <property type="entry name" value="MULTIDRUG RESISTANCE PROTEIN MDTA"/>
    <property type="match status" value="1"/>
</dbReference>
<proteinExistence type="predicted"/>
<gene>
    <name evidence="2" type="ORF">B2A_12933</name>
</gene>
<dbReference type="GO" id="GO:0015562">
    <property type="term" value="F:efflux transmembrane transporter activity"/>
    <property type="evidence" value="ECO:0007669"/>
    <property type="project" value="TreeGrafter"/>
</dbReference>
<dbReference type="GO" id="GO:1990281">
    <property type="term" value="C:efflux pump complex"/>
    <property type="evidence" value="ECO:0007669"/>
    <property type="project" value="TreeGrafter"/>
</dbReference>
<dbReference type="PANTHER" id="PTHR30469:SF15">
    <property type="entry name" value="HLYD FAMILY OF SECRETION PROTEINS"/>
    <property type="match status" value="1"/>
</dbReference>
<reference evidence="2" key="2">
    <citation type="journal article" date="2014" name="ISME J.">
        <title>Microbial stratification in low pH oxic and suboxic macroscopic growths along an acid mine drainage.</title>
        <authorList>
            <person name="Mendez-Garcia C."/>
            <person name="Mesa V."/>
            <person name="Sprenger R.R."/>
            <person name="Richter M."/>
            <person name="Diez M.S."/>
            <person name="Solano J."/>
            <person name="Bargiela R."/>
            <person name="Golyshina O.V."/>
            <person name="Manteca A."/>
            <person name="Ramos J.L."/>
            <person name="Gallego J.R."/>
            <person name="Llorente I."/>
            <person name="Martins Dos Santos V.A."/>
            <person name="Jensen O.N."/>
            <person name="Pelaez A.I."/>
            <person name="Sanchez J."/>
            <person name="Ferrer M."/>
        </authorList>
    </citation>
    <scope>NUCLEOTIDE SEQUENCE</scope>
</reference>